<keyword evidence="3" id="KW-1185">Reference proteome</keyword>
<dbReference type="EMBL" id="JAHLQT010024345">
    <property type="protein sequence ID" value="KAG7165345.1"/>
    <property type="molecule type" value="Genomic_DNA"/>
</dbReference>
<dbReference type="Proteomes" id="UP000747542">
    <property type="component" value="Unassembled WGS sequence"/>
</dbReference>
<evidence type="ECO:0000313" key="2">
    <source>
        <dbReference type="EMBL" id="KAG7165345.1"/>
    </source>
</evidence>
<name>A0A8J5JW66_HOMAM</name>
<accession>A0A8J5JW66</accession>
<protein>
    <submittedName>
        <fullName evidence="2">Uncharacterized protein</fullName>
    </submittedName>
</protein>
<evidence type="ECO:0000313" key="3">
    <source>
        <dbReference type="Proteomes" id="UP000747542"/>
    </source>
</evidence>
<comment type="caution">
    <text evidence="2">The sequence shown here is derived from an EMBL/GenBank/DDBJ whole genome shotgun (WGS) entry which is preliminary data.</text>
</comment>
<feature type="region of interest" description="Disordered" evidence="1">
    <location>
        <begin position="140"/>
        <end position="182"/>
    </location>
</feature>
<gene>
    <name evidence="2" type="ORF">Hamer_G007158</name>
</gene>
<reference evidence="2" key="1">
    <citation type="journal article" date="2021" name="Sci. Adv.">
        <title>The American lobster genome reveals insights on longevity, neural, and immune adaptations.</title>
        <authorList>
            <person name="Polinski J.M."/>
            <person name="Zimin A.V."/>
            <person name="Clark K.F."/>
            <person name="Kohn A.B."/>
            <person name="Sadowski N."/>
            <person name="Timp W."/>
            <person name="Ptitsyn A."/>
            <person name="Khanna P."/>
            <person name="Romanova D.Y."/>
            <person name="Williams P."/>
            <person name="Greenwood S.J."/>
            <person name="Moroz L.L."/>
            <person name="Walt D.R."/>
            <person name="Bodnar A.G."/>
        </authorList>
    </citation>
    <scope>NUCLEOTIDE SEQUENCE</scope>
    <source>
        <strain evidence="2">GMGI-L3</strain>
    </source>
</reference>
<feature type="compositionally biased region" description="Gly residues" evidence="1">
    <location>
        <begin position="47"/>
        <end position="60"/>
    </location>
</feature>
<dbReference type="AlphaFoldDB" id="A0A8J5JW66"/>
<feature type="region of interest" description="Disordered" evidence="1">
    <location>
        <begin position="1"/>
        <end position="123"/>
    </location>
</feature>
<sequence>MGLRESGSTGDVGYKSCGKSDTRQDSGLTDTTETHGHSGPDLVSASQGGGVSGGSSGGGSSLPFQPQKVTYVPVYDYHHHPQPQGERDWSMGEDVWSGAPGGTAGVGKEQSDTSPLSPYGVVDPRRHSAYLRPLDQLPPQLTQLPTHLTDHQLARQYVPQPHHPPPSTPKLFQPTSEHESSV</sequence>
<evidence type="ECO:0000256" key="1">
    <source>
        <dbReference type="SAM" id="MobiDB-lite"/>
    </source>
</evidence>
<organism evidence="2 3">
    <name type="scientific">Homarus americanus</name>
    <name type="common">American lobster</name>
    <dbReference type="NCBI Taxonomy" id="6706"/>
    <lineage>
        <taxon>Eukaryota</taxon>
        <taxon>Metazoa</taxon>
        <taxon>Ecdysozoa</taxon>
        <taxon>Arthropoda</taxon>
        <taxon>Crustacea</taxon>
        <taxon>Multicrustacea</taxon>
        <taxon>Malacostraca</taxon>
        <taxon>Eumalacostraca</taxon>
        <taxon>Eucarida</taxon>
        <taxon>Decapoda</taxon>
        <taxon>Pleocyemata</taxon>
        <taxon>Astacidea</taxon>
        <taxon>Nephropoidea</taxon>
        <taxon>Nephropidae</taxon>
        <taxon>Homarus</taxon>
    </lineage>
</organism>
<proteinExistence type="predicted"/>